<dbReference type="PANTHER" id="PTHR24421:SF10">
    <property type="entry name" value="NITRATE_NITRITE SENSOR PROTEIN NARQ"/>
    <property type="match status" value="1"/>
</dbReference>
<comment type="caution">
    <text evidence="11">The sequence shown here is derived from an EMBL/GenBank/DDBJ whole genome shotgun (WGS) entry which is preliminary data.</text>
</comment>
<evidence type="ECO:0000256" key="2">
    <source>
        <dbReference type="ARBA" id="ARBA00012438"/>
    </source>
</evidence>
<keyword evidence="5" id="KW-0547">Nucleotide-binding</keyword>
<evidence type="ECO:0000259" key="10">
    <source>
        <dbReference type="PROSITE" id="PS50109"/>
    </source>
</evidence>
<evidence type="ECO:0000256" key="6">
    <source>
        <dbReference type="ARBA" id="ARBA00022777"/>
    </source>
</evidence>
<dbReference type="Proteomes" id="UP000533476">
    <property type="component" value="Unassembled WGS sequence"/>
</dbReference>
<dbReference type="Gene3D" id="1.20.5.1930">
    <property type="match status" value="1"/>
</dbReference>
<keyword evidence="3" id="KW-0597">Phosphoprotein</keyword>
<dbReference type="EC" id="2.7.13.3" evidence="2"/>
<evidence type="ECO:0000256" key="1">
    <source>
        <dbReference type="ARBA" id="ARBA00000085"/>
    </source>
</evidence>
<comment type="catalytic activity">
    <reaction evidence="1">
        <text>ATP + protein L-histidine = ADP + protein N-phospho-L-histidine.</text>
        <dbReference type="EC" id="2.7.13.3"/>
    </reaction>
</comment>
<dbReference type="InterPro" id="IPR011712">
    <property type="entry name" value="Sig_transdc_His_kin_sub3_dim/P"/>
</dbReference>
<proteinExistence type="predicted"/>
<dbReference type="Pfam" id="PF07730">
    <property type="entry name" value="HisKA_3"/>
    <property type="match status" value="1"/>
</dbReference>
<dbReference type="GO" id="GO:0016020">
    <property type="term" value="C:membrane"/>
    <property type="evidence" value="ECO:0007669"/>
    <property type="project" value="InterPro"/>
</dbReference>
<keyword evidence="9" id="KW-0812">Transmembrane</keyword>
<evidence type="ECO:0000256" key="7">
    <source>
        <dbReference type="ARBA" id="ARBA00022840"/>
    </source>
</evidence>
<keyword evidence="8" id="KW-0902">Two-component regulatory system</keyword>
<dbReference type="SUPFAM" id="SSF55874">
    <property type="entry name" value="ATPase domain of HSP90 chaperone/DNA topoisomerase II/histidine kinase"/>
    <property type="match status" value="1"/>
</dbReference>
<dbReference type="InterPro" id="IPR036890">
    <property type="entry name" value="HATPase_C_sf"/>
</dbReference>
<reference evidence="11 12" key="1">
    <citation type="submission" date="2020-04" db="EMBL/GenBank/DDBJ databases">
        <authorList>
            <person name="Zhang R."/>
            <person name="Schippers A."/>
        </authorList>
    </citation>
    <scope>NUCLEOTIDE SEQUENCE [LARGE SCALE GENOMIC DNA]</scope>
    <source>
        <strain evidence="11 12">DSM 109850</strain>
    </source>
</reference>
<feature type="transmembrane region" description="Helical" evidence="9">
    <location>
        <begin position="40"/>
        <end position="62"/>
    </location>
</feature>
<dbReference type="AlphaFoldDB" id="A0A7Y0L8U1"/>
<accession>A0A7Y0L8U1</accession>
<dbReference type="SMART" id="SM00387">
    <property type="entry name" value="HATPase_c"/>
    <property type="match status" value="1"/>
</dbReference>
<dbReference type="GO" id="GO:0046983">
    <property type="term" value="F:protein dimerization activity"/>
    <property type="evidence" value="ECO:0007669"/>
    <property type="project" value="InterPro"/>
</dbReference>
<evidence type="ECO:0000313" key="11">
    <source>
        <dbReference type="EMBL" id="NMP24024.1"/>
    </source>
</evidence>
<evidence type="ECO:0000256" key="9">
    <source>
        <dbReference type="SAM" id="Phobius"/>
    </source>
</evidence>
<keyword evidence="4" id="KW-0808">Transferase</keyword>
<dbReference type="InterPro" id="IPR003594">
    <property type="entry name" value="HATPase_dom"/>
</dbReference>
<keyword evidence="7" id="KW-0067">ATP-binding</keyword>
<dbReference type="Gene3D" id="3.30.565.10">
    <property type="entry name" value="Histidine kinase-like ATPase, C-terminal domain"/>
    <property type="match status" value="1"/>
</dbReference>
<evidence type="ECO:0000256" key="4">
    <source>
        <dbReference type="ARBA" id="ARBA00022679"/>
    </source>
</evidence>
<dbReference type="InterPro" id="IPR050482">
    <property type="entry name" value="Sensor_HK_TwoCompSys"/>
</dbReference>
<dbReference type="GO" id="GO:0000155">
    <property type="term" value="F:phosphorelay sensor kinase activity"/>
    <property type="evidence" value="ECO:0007669"/>
    <property type="project" value="InterPro"/>
</dbReference>
<dbReference type="PANTHER" id="PTHR24421">
    <property type="entry name" value="NITRATE/NITRITE SENSOR PROTEIN NARX-RELATED"/>
    <property type="match status" value="1"/>
</dbReference>
<keyword evidence="9" id="KW-1133">Transmembrane helix</keyword>
<keyword evidence="12" id="KW-1185">Reference proteome</keyword>
<dbReference type="InterPro" id="IPR005467">
    <property type="entry name" value="His_kinase_dom"/>
</dbReference>
<name>A0A7Y0L8U1_9FIRM</name>
<dbReference type="PROSITE" id="PS50109">
    <property type="entry name" value="HIS_KIN"/>
    <property type="match status" value="1"/>
</dbReference>
<organism evidence="11 12">
    <name type="scientific">Sulfobacillus harzensis</name>
    <dbReference type="NCBI Taxonomy" id="2729629"/>
    <lineage>
        <taxon>Bacteria</taxon>
        <taxon>Bacillati</taxon>
        <taxon>Bacillota</taxon>
        <taxon>Clostridia</taxon>
        <taxon>Eubacteriales</taxon>
        <taxon>Clostridiales Family XVII. Incertae Sedis</taxon>
        <taxon>Sulfobacillus</taxon>
    </lineage>
</organism>
<dbReference type="RefSeq" id="WP_169101786.1">
    <property type="nucleotide sequence ID" value="NZ_JABBVZ010000079.1"/>
</dbReference>
<gene>
    <name evidence="11" type="ORF">HIJ39_16955</name>
</gene>
<dbReference type="CDD" id="cd16917">
    <property type="entry name" value="HATPase_UhpB-NarQ-NarX-like"/>
    <property type="match status" value="1"/>
</dbReference>
<protein>
    <recommendedName>
        <fullName evidence="2">histidine kinase</fullName>
        <ecNumber evidence="2">2.7.13.3</ecNumber>
    </recommendedName>
</protein>
<evidence type="ECO:0000313" key="12">
    <source>
        <dbReference type="Proteomes" id="UP000533476"/>
    </source>
</evidence>
<feature type="domain" description="Histidine kinase" evidence="10">
    <location>
        <begin position="195"/>
        <end position="287"/>
    </location>
</feature>
<keyword evidence="9" id="KW-0472">Membrane</keyword>
<dbReference type="Pfam" id="PF02518">
    <property type="entry name" value="HATPase_c"/>
    <property type="match status" value="1"/>
</dbReference>
<keyword evidence="6 11" id="KW-0418">Kinase</keyword>
<dbReference type="EMBL" id="JABBVZ010000079">
    <property type="protein sequence ID" value="NMP24024.1"/>
    <property type="molecule type" value="Genomic_DNA"/>
</dbReference>
<evidence type="ECO:0000256" key="3">
    <source>
        <dbReference type="ARBA" id="ARBA00022553"/>
    </source>
</evidence>
<evidence type="ECO:0000256" key="8">
    <source>
        <dbReference type="ARBA" id="ARBA00023012"/>
    </source>
</evidence>
<dbReference type="GO" id="GO:0005524">
    <property type="term" value="F:ATP binding"/>
    <property type="evidence" value="ECO:0007669"/>
    <property type="project" value="UniProtKB-KW"/>
</dbReference>
<sequence>MDDRSRYLWLKLLTILGPTVFVAGGELFRTIYLRHHFSPPVVSAIAVGTTLVGAVVFSWYVFRAIEHIEQERRSYKEALLSLQERERIAREMHDGIAQNLAVLKLEMYKLREGLKRFDQAALMRTSDEIESLINQTYLEVRQTLYDLRASQRLHEGFWPTVERQLAEFERISGVATRFEPLRPPRELWNELASIQILRIIQEALANVRRHAQARQVTLACRLEGHTVRFVVADDGQGFQVDNQGSLGSDHYGLQVMRERAEAIGGHLDVESVPRKGTTVTLTFPVSQRSAENG</sequence>
<feature type="transmembrane region" description="Helical" evidence="9">
    <location>
        <begin position="7"/>
        <end position="28"/>
    </location>
</feature>
<evidence type="ECO:0000256" key="5">
    <source>
        <dbReference type="ARBA" id="ARBA00022741"/>
    </source>
</evidence>